<comment type="caution">
    <text evidence="2">The sequence shown here is derived from an EMBL/GenBank/DDBJ whole genome shotgun (WGS) entry which is preliminary data.</text>
</comment>
<feature type="compositionally biased region" description="Polar residues" evidence="1">
    <location>
        <begin position="394"/>
        <end position="408"/>
    </location>
</feature>
<feature type="region of interest" description="Disordered" evidence="1">
    <location>
        <begin position="387"/>
        <end position="408"/>
    </location>
</feature>
<sequence>MSWIRLLIFGMLLGSTVGCLRDDDEPIRPTRPISRLYISTSNFQPNTALQQLENVYLVDPADDALFTSFNNAFRTGAFGGSAITYSPEVQLLFQSSQNTPSAEDHAIQIYRIDTLRGTLARQGQPTSELLTAIHNMAYHPNRDLLFMPNTRASEPTIPPSLVGSVLANAGQTQSDLFVYGRVRTKDRASLPTYRVPFSDKLIRAIFVYDISLRTEDLQNRTYISTFSETATTEVLGYLNLPDQLANRPDSLRLDIEPDFTLSLTGVTNLLSMAYSPKLDLMVATQLVQGGNSKILFYENFSTHTTDANISVSRTIEGTRTKLANPVSVAIDTRDGARYLYVADSQAVSSTGPGAGAVLRFLITDEGDVEPNGELRIPNRTPIGVSLDARGTIPADSTINSSSVARKRH</sequence>
<proteinExistence type="predicted"/>
<accession>A0ABW5UED0</accession>
<dbReference type="Proteomes" id="UP001597418">
    <property type="component" value="Unassembled WGS sequence"/>
</dbReference>
<evidence type="ECO:0008006" key="4">
    <source>
        <dbReference type="Google" id="ProtNLM"/>
    </source>
</evidence>
<dbReference type="EMBL" id="JBHUMB010000013">
    <property type="protein sequence ID" value="MFD2743753.1"/>
    <property type="molecule type" value="Genomic_DNA"/>
</dbReference>
<evidence type="ECO:0000313" key="3">
    <source>
        <dbReference type="Proteomes" id="UP001597418"/>
    </source>
</evidence>
<protein>
    <recommendedName>
        <fullName evidence="4">DUF4270 family protein</fullName>
    </recommendedName>
</protein>
<dbReference type="SUPFAM" id="SSF75011">
    <property type="entry name" value="3-carboxy-cis,cis-mucoante lactonizing enzyme"/>
    <property type="match status" value="1"/>
</dbReference>
<organism evidence="2 3">
    <name type="scientific">Sphingobacterium populi</name>
    <dbReference type="NCBI Taxonomy" id="1812824"/>
    <lineage>
        <taxon>Bacteria</taxon>
        <taxon>Pseudomonadati</taxon>
        <taxon>Bacteroidota</taxon>
        <taxon>Sphingobacteriia</taxon>
        <taxon>Sphingobacteriales</taxon>
        <taxon>Sphingobacteriaceae</taxon>
        <taxon>Sphingobacterium</taxon>
    </lineage>
</organism>
<keyword evidence="3" id="KW-1185">Reference proteome</keyword>
<gene>
    <name evidence="2" type="ORF">ACFSQ6_10120</name>
</gene>
<dbReference type="PROSITE" id="PS51257">
    <property type="entry name" value="PROKAR_LIPOPROTEIN"/>
    <property type="match status" value="1"/>
</dbReference>
<reference evidence="3" key="1">
    <citation type="journal article" date="2019" name="Int. J. Syst. Evol. Microbiol.">
        <title>The Global Catalogue of Microorganisms (GCM) 10K type strain sequencing project: providing services to taxonomists for standard genome sequencing and annotation.</title>
        <authorList>
            <consortium name="The Broad Institute Genomics Platform"/>
            <consortium name="The Broad Institute Genome Sequencing Center for Infectious Disease"/>
            <person name="Wu L."/>
            <person name="Ma J."/>
        </authorList>
    </citation>
    <scope>NUCLEOTIDE SEQUENCE [LARGE SCALE GENOMIC DNA]</scope>
    <source>
        <strain evidence="3">KCTC 42247</strain>
    </source>
</reference>
<evidence type="ECO:0000313" key="2">
    <source>
        <dbReference type="EMBL" id="MFD2743753.1"/>
    </source>
</evidence>
<dbReference type="RefSeq" id="WP_066756945.1">
    <property type="nucleotide sequence ID" value="NZ_JBHUMB010000013.1"/>
</dbReference>
<name>A0ABW5UED0_9SPHI</name>
<evidence type="ECO:0000256" key="1">
    <source>
        <dbReference type="SAM" id="MobiDB-lite"/>
    </source>
</evidence>